<dbReference type="EMBL" id="JACCCU010000001">
    <property type="protein sequence ID" value="NYF88849.1"/>
    <property type="molecule type" value="Genomic_DNA"/>
</dbReference>
<dbReference type="Proteomes" id="UP000564385">
    <property type="component" value="Unassembled WGS sequence"/>
</dbReference>
<dbReference type="SUPFAM" id="SSF52833">
    <property type="entry name" value="Thioredoxin-like"/>
    <property type="match status" value="1"/>
</dbReference>
<sequence>MFSISRSHTTGIATLCLLGLVLGSAGHVLAQFSAAPTVNKHLYSETANASADIAAAMVTARREHKRIILDFGANWCGDCQVLDFYYRQSPNAEILAKHFLVVHIDTGHVDHNVDVARKYHVPIAHGIPSLAVIDAHGNLLYAEHEKEFEHTSVEAVTAFLNRWKA</sequence>
<organism evidence="2 3">
    <name type="scientific">Tunturiibacter lichenicola</name>
    <dbReference type="NCBI Taxonomy" id="2051959"/>
    <lineage>
        <taxon>Bacteria</taxon>
        <taxon>Pseudomonadati</taxon>
        <taxon>Acidobacteriota</taxon>
        <taxon>Terriglobia</taxon>
        <taxon>Terriglobales</taxon>
        <taxon>Acidobacteriaceae</taxon>
        <taxon>Tunturiibacter</taxon>
    </lineage>
</organism>
<dbReference type="PROSITE" id="PS51352">
    <property type="entry name" value="THIOREDOXIN_2"/>
    <property type="match status" value="1"/>
</dbReference>
<name>A0A852VD93_9BACT</name>
<proteinExistence type="predicted"/>
<evidence type="ECO:0000259" key="1">
    <source>
        <dbReference type="PROSITE" id="PS51352"/>
    </source>
</evidence>
<protein>
    <submittedName>
        <fullName evidence="2">Thiol:disulfide interchange protein</fullName>
    </submittedName>
</protein>
<dbReference type="Gene3D" id="3.40.30.10">
    <property type="entry name" value="Glutaredoxin"/>
    <property type="match status" value="1"/>
</dbReference>
<dbReference type="Pfam" id="PF13899">
    <property type="entry name" value="Thioredoxin_7"/>
    <property type="match status" value="1"/>
</dbReference>
<feature type="domain" description="Thioredoxin" evidence="1">
    <location>
        <begin position="23"/>
        <end position="165"/>
    </location>
</feature>
<accession>A0A852VD93</accession>
<gene>
    <name evidence="2" type="ORF">HDF08_000916</name>
</gene>
<evidence type="ECO:0000313" key="3">
    <source>
        <dbReference type="Proteomes" id="UP000564385"/>
    </source>
</evidence>
<evidence type="ECO:0000313" key="2">
    <source>
        <dbReference type="EMBL" id="NYF88849.1"/>
    </source>
</evidence>
<comment type="caution">
    <text evidence="2">The sequence shown here is derived from an EMBL/GenBank/DDBJ whole genome shotgun (WGS) entry which is preliminary data.</text>
</comment>
<dbReference type="InterPro" id="IPR036249">
    <property type="entry name" value="Thioredoxin-like_sf"/>
</dbReference>
<dbReference type="InterPro" id="IPR013766">
    <property type="entry name" value="Thioredoxin_domain"/>
</dbReference>
<reference evidence="2 3" key="1">
    <citation type="submission" date="2020-07" db="EMBL/GenBank/DDBJ databases">
        <title>Genomic Encyclopedia of Type Strains, Phase IV (KMG-V): Genome sequencing to study the core and pangenomes of soil and plant-associated prokaryotes.</title>
        <authorList>
            <person name="Whitman W."/>
        </authorList>
    </citation>
    <scope>NUCLEOTIDE SEQUENCE [LARGE SCALE GENOMIC DNA]</scope>
    <source>
        <strain evidence="2 3">M8UP22</strain>
    </source>
</reference>
<dbReference type="AlphaFoldDB" id="A0A852VD93"/>